<evidence type="ECO:0000313" key="2">
    <source>
        <dbReference type="EMBL" id="TLD84665.1"/>
    </source>
</evidence>
<name>A0A099VCT5_9HELI</name>
<feature type="chain" id="PRO_5014220041" evidence="1">
    <location>
        <begin position="29"/>
        <end position="236"/>
    </location>
</feature>
<organism evidence="2 3">
    <name type="scientific">Helicobacter trogontum</name>
    <dbReference type="NCBI Taxonomy" id="50960"/>
    <lineage>
        <taxon>Bacteria</taxon>
        <taxon>Pseudomonadati</taxon>
        <taxon>Campylobacterota</taxon>
        <taxon>Epsilonproteobacteria</taxon>
        <taxon>Campylobacterales</taxon>
        <taxon>Helicobacteraceae</taxon>
        <taxon>Helicobacter</taxon>
    </lineage>
</organism>
<feature type="signal peptide" evidence="1">
    <location>
        <begin position="1"/>
        <end position="28"/>
    </location>
</feature>
<evidence type="ECO:0000256" key="1">
    <source>
        <dbReference type="SAM" id="SignalP"/>
    </source>
</evidence>
<evidence type="ECO:0000313" key="3">
    <source>
        <dbReference type="Proteomes" id="UP000029878"/>
    </source>
</evidence>
<dbReference type="RefSeq" id="WP_034345016.1">
    <property type="nucleotide sequence ID" value="NZ_FZNG01000035.1"/>
</dbReference>
<gene>
    <name evidence="2" type="ORF">LS81_001255</name>
</gene>
<accession>A0A099VCT5</accession>
<comment type="caution">
    <text evidence="2">The sequence shown here is derived from an EMBL/GenBank/DDBJ whole genome shotgun (WGS) entry which is preliminary data.</text>
</comment>
<dbReference type="EMBL" id="JRPL02000002">
    <property type="protein sequence ID" value="TLD84665.1"/>
    <property type="molecule type" value="Genomic_DNA"/>
</dbReference>
<proteinExistence type="predicted"/>
<dbReference type="AlphaFoldDB" id="A0A099VCT5"/>
<dbReference type="Proteomes" id="UP000029878">
    <property type="component" value="Unassembled WGS sequence"/>
</dbReference>
<keyword evidence="1" id="KW-0732">Signal</keyword>
<reference evidence="2 3" key="1">
    <citation type="journal article" date="2014" name="Genome Announc.">
        <title>Draft genome sequences of eight enterohepatic helicobacter species isolated from both laboratory and wild rodents.</title>
        <authorList>
            <person name="Sheh A."/>
            <person name="Shen Z."/>
            <person name="Fox J.G."/>
        </authorList>
    </citation>
    <scope>NUCLEOTIDE SEQUENCE [LARGE SCALE GENOMIC DNA]</scope>
    <source>
        <strain evidence="2 3">ATCC 700114</strain>
    </source>
</reference>
<protein>
    <submittedName>
        <fullName evidence="2">Uncharacterized protein</fullName>
    </submittedName>
</protein>
<sequence length="236" mass="27062">MTNKFLILGKRLGAVALGATLLCVSVQGATLKEIEAQKEAEEKARSRSVSTLKENEVIIAYDDNVIAELAHDIPKDKKKILKQALYYSNVASEKYYKKEALGHVFETNHVTSGLCNPEYLIEPYRNIEVTKLDRKRLLSGKHQAGSSFDATKYGFIDDCILAITWAAAREYEQTHNKQYYWEGKGFSQTRLNEKKALQKWLDGVFYPYINSLDVTDYDYIKRYLIDIKKAMVIKNK</sequence>